<dbReference type="GO" id="GO:0007165">
    <property type="term" value="P:signal transduction"/>
    <property type="evidence" value="ECO:0007669"/>
    <property type="project" value="UniProtKB-KW"/>
</dbReference>
<evidence type="ECO:0000256" key="2">
    <source>
        <dbReference type="ARBA" id="ARBA00022475"/>
    </source>
</evidence>
<feature type="transmembrane region" description="Helical" evidence="12">
    <location>
        <begin position="165"/>
        <end position="183"/>
    </location>
</feature>
<evidence type="ECO:0000256" key="7">
    <source>
        <dbReference type="ARBA" id="ARBA00022989"/>
    </source>
</evidence>
<comment type="subcellular location">
    <subcellularLocation>
        <location evidence="1">Cell inner membrane</location>
        <topology evidence="1">Multi-pass membrane protein</topology>
    </subcellularLocation>
</comment>
<keyword evidence="4" id="KW-0145">Chemotaxis</keyword>
<dbReference type="PRINTS" id="PR00260">
    <property type="entry name" value="CHEMTRNSDUCR"/>
</dbReference>
<evidence type="ECO:0000259" key="13">
    <source>
        <dbReference type="PROSITE" id="PS50111"/>
    </source>
</evidence>
<reference evidence="16" key="1">
    <citation type="submission" date="2021-04" db="EMBL/GenBank/DDBJ databases">
        <title>novel species isolated from subtropical streams in China.</title>
        <authorList>
            <person name="Lu H."/>
        </authorList>
    </citation>
    <scope>NUCLEOTIDE SEQUENCE</scope>
    <source>
        <strain evidence="16">LFS511W</strain>
    </source>
</reference>
<keyword evidence="10" id="KW-0807">Transducer</keyword>
<keyword evidence="6 12" id="KW-0812">Transmembrane</keyword>
<dbReference type="InterPro" id="IPR013655">
    <property type="entry name" value="PAS_fold_3"/>
</dbReference>
<dbReference type="CDD" id="cd11386">
    <property type="entry name" value="MCP_signal"/>
    <property type="match status" value="1"/>
</dbReference>
<keyword evidence="17" id="KW-1185">Reference proteome</keyword>
<dbReference type="FunFam" id="1.10.287.950:FF:000001">
    <property type="entry name" value="Methyl-accepting chemotaxis sensory transducer"/>
    <property type="match status" value="1"/>
</dbReference>
<dbReference type="Pfam" id="PF00672">
    <property type="entry name" value="HAMP"/>
    <property type="match status" value="1"/>
</dbReference>
<evidence type="ECO:0000256" key="8">
    <source>
        <dbReference type="ARBA" id="ARBA00023136"/>
    </source>
</evidence>
<accession>A0A941I7J3</accession>
<evidence type="ECO:0000256" key="1">
    <source>
        <dbReference type="ARBA" id="ARBA00004429"/>
    </source>
</evidence>
<dbReference type="EMBL" id="JAGSPN010000008">
    <property type="protein sequence ID" value="MBR7782904.1"/>
    <property type="molecule type" value="Genomic_DNA"/>
</dbReference>
<dbReference type="SMART" id="SM00283">
    <property type="entry name" value="MA"/>
    <property type="match status" value="1"/>
</dbReference>
<dbReference type="PROSITE" id="PS50111">
    <property type="entry name" value="CHEMOTAXIS_TRANSDUC_2"/>
    <property type="match status" value="1"/>
</dbReference>
<dbReference type="PANTHER" id="PTHR43531:SF7">
    <property type="entry name" value="AEROTAXIS RECEPTOR"/>
    <property type="match status" value="1"/>
</dbReference>
<comment type="similarity">
    <text evidence="9">Belongs to the methyl-accepting chemotaxis (MCP) protein family.</text>
</comment>
<evidence type="ECO:0000256" key="5">
    <source>
        <dbReference type="ARBA" id="ARBA00022519"/>
    </source>
</evidence>
<dbReference type="GO" id="GO:0004888">
    <property type="term" value="F:transmembrane signaling receptor activity"/>
    <property type="evidence" value="ECO:0007669"/>
    <property type="project" value="InterPro"/>
</dbReference>
<dbReference type="SMART" id="SM00091">
    <property type="entry name" value="PAS"/>
    <property type="match status" value="1"/>
</dbReference>
<dbReference type="GO" id="GO:0005886">
    <property type="term" value="C:plasma membrane"/>
    <property type="evidence" value="ECO:0007669"/>
    <property type="project" value="UniProtKB-SubCell"/>
</dbReference>
<evidence type="ECO:0000313" key="17">
    <source>
        <dbReference type="Proteomes" id="UP000680067"/>
    </source>
</evidence>
<evidence type="ECO:0000256" key="4">
    <source>
        <dbReference type="ARBA" id="ARBA00022500"/>
    </source>
</evidence>
<keyword evidence="7 12" id="KW-1133">Transmembrane helix</keyword>
<name>A0A941I7J3_9BURK</name>
<dbReference type="FunFam" id="3.30.450.20:FF:000046">
    <property type="entry name" value="Aerotaxis sensor receptor"/>
    <property type="match status" value="1"/>
</dbReference>
<evidence type="ECO:0000256" key="11">
    <source>
        <dbReference type="SAM" id="MobiDB-lite"/>
    </source>
</evidence>
<keyword evidence="3" id="KW-0488">Methylation</keyword>
<evidence type="ECO:0000256" key="12">
    <source>
        <dbReference type="SAM" id="Phobius"/>
    </source>
</evidence>
<dbReference type="SUPFAM" id="SSF55785">
    <property type="entry name" value="PYP-like sensor domain (PAS domain)"/>
    <property type="match status" value="1"/>
</dbReference>
<proteinExistence type="inferred from homology"/>
<evidence type="ECO:0000313" key="16">
    <source>
        <dbReference type="EMBL" id="MBR7782904.1"/>
    </source>
</evidence>
<sequence length="544" mass="59235">MRQNLPVTHREYILADHETIVSKTDLQGNITYVNDEFIRISGFAEEELIGAPQNIVRHPDMPREAFEDLWATIKAGKAWTGLVKNRCKNGDHYWVEATAAPLIENGQITGYTSIRVKPERQAVDAAERIYREIREQKSAFLICEGRAIQRSGSLLRRCREVPYQTRLMVFTVLAALCLLMPLLSSNTMLTAFSALSGCLLLMIAVADTYRSVIRPLDNIRHSLTQMASGDLSENVHAQGVPEIRDVLHSLKVFQTNVRLIIGQIKQSTLTVASNACIMKAGNTELSSRTESQASFLEETAASMEELTSTVRSTAENSTEANQIVRIASDAARQGGDTFERFIGVMGQIKASSAKIEDIISVIDGIAFQTNILALNAAVEAARAGEQGRGFAVVASEVRTLAQRSATAAKEIKSLIEESVRQVDSGGKVVTEATAAMHKIGDAVHRAAEIMDDISRASHEQTSGIAQVGQAITEMDNVTQQNAAMVEEATACADSLQQQVGALTGLVNAFRLVPGNSVHLVSQPAPRAQHVPKKRPAPRLVSNRK</sequence>
<evidence type="ECO:0000259" key="14">
    <source>
        <dbReference type="PROSITE" id="PS50112"/>
    </source>
</evidence>
<dbReference type="RefSeq" id="WP_212688201.1">
    <property type="nucleotide sequence ID" value="NZ_JAGSPN010000008.1"/>
</dbReference>
<feature type="compositionally biased region" description="Basic residues" evidence="11">
    <location>
        <begin position="529"/>
        <end position="544"/>
    </location>
</feature>
<evidence type="ECO:0000259" key="15">
    <source>
        <dbReference type="PROSITE" id="PS50885"/>
    </source>
</evidence>
<dbReference type="GO" id="GO:0052131">
    <property type="term" value="P:positive aerotaxis"/>
    <property type="evidence" value="ECO:0007669"/>
    <property type="project" value="UniProtKB-ARBA"/>
</dbReference>
<dbReference type="CDD" id="cd00130">
    <property type="entry name" value="PAS"/>
    <property type="match status" value="1"/>
</dbReference>
<keyword evidence="8 12" id="KW-0472">Membrane</keyword>
<dbReference type="PANTHER" id="PTHR43531">
    <property type="entry name" value="PROTEIN ICFG"/>
    <property type="match status" value="1"/>
</dbReference>
<dbReference type="NCBIfam" id="TIGR00229">
    <property type="entry name" value="sensory_box"/>
    <property type="match status" value="1"/>
</dbReference>
<feature type="domain" description="HAMP" evidence="15">
    <location>
        <begin position="210"/>
        <end position="262"/>
    </location>
</feature>
<dbReference type="InterPro" id="IPR000014">
    <property type="entry name" value="PAS"/>
</dbReference>
<dbReference type="Pfam" id="PF08447">
    <property type="entry name" value="PAS_3"/>
    <property type="match status" value="1"/>
</dbReference>
<evidence type="ECO:0000256" key="10">
    <source>
        <dbReference type="PROSITE-ProRule" id="PRU00284"/>
    </source>
</evidence>
<dbReference type="Gene3D" id="1.10.287.950">
    <property type="entry name" value="Methyl-accepting chemotaxis protein"/>
    <property type="match status" value="1"/>
</dbReference>
<dbReference type="PROSITE" id="PS50112">
    <property type="entry name" value="PAS"/>
    <property type="match status" value="1"/>
</dbReference>
<dbReference type="InterPro" id="IPR051310">
    <property type="entry name" value="MCP_chemotaxis"/>
</dbReference>
<feature type="domain" description="PAS" evidence="14">
    <location>
        <begin position="25"/>
        <end position="50"/>
    </location>
</feature>
<dbReference type="Gene3D" id="3.30.450.20">
    <property type="entry name" value="PAS domain"/>
    <property type="match status" value="1"/>
</dbReference>
<dbReference type="Pfam" id="PF00015">
    <property type="entry name" value="MCPsignal"/>
    <property type="match status" value="1"/>
</dbReference>
<organism evidence="16 17">
    <name type="scientific">Undibacterium luofuense</name>
    <dbReference type="NCBI Taxonomy" id="2828733"/>
    <lineage>
        <taxon>Bacteria</taxon>
        <taxon>Pseudomonadati</taxon>
        <taxon>Pseudomonadota</taxon>
        <taxon>Betaproteobacteria</taxon>
        <taxon>Burkholderiales</taxon>
        <taxon>Oxalobacteraceae</taxon>
        <taxon>Undibacterium</taxon>
    </lineage>
</organism>
<dbReference type="InterPro" id="IPR004090">
    <property type="entry name" value="Chemotax_Me-accpt_rcpt"/>
</dbReference>
<dbReference type="InterPro" id="IPR003660">
    <property type="entry name" value="HAMP_dom"/>
</dbReference>
<dbReference type="Proteomes" id="UP000680067">
    <property type="component" value="Unassembled WGS sequence"/>
</dbReference>
<comment type="caution">
    <text evidence="16">The sequence shown here is derived from an EMBL/GenBank/DDBJ whole genome shotgun (WGS) entry which is preliminary data.</text>
</comment>
<dbReference type="InterPro" id="IPR035965">
    <property type="entry name" value="PAS-like_dom_sf"/>
</dbReference>
<keyword evidence="2" id="KW-1003">Cell membrane</keyword>
<evidence type="ECO:0000256" key="9">
    <source>
        <dbReference type="ARBA" id="ARBA00029447"/>
    </source>
</evidence>
<evidence type="ECO:0000256" key="6">
    <source>
        <dbReference type="ARBA" id="ARBA00022692"/>
    </source>
</evidence>
<dbReference type="AlphaFoldDB" id="A0A941I7J3"/>
<dbReference type="PROSITE" id="PS50885">
    <property type="entry name" value="HAMP"/>
    <property type="match status" value="1"/>
</dbReference>
<dbReference type="SUPFAM" id="SSF58104">
    <property type="entry name" value="Methyl-accepting chemotaxis protein (MCP) signaling domain"/>
    <property type="match status" value="1"/>
</dbReference>
<dbReference type="SMART" id="SM00304">
    <property type="entry name" value="HAMP"/>
    <property type="match status" value="1"/>
</dbReference>
<feature type="region of interest" description="Disordered" evidence="11">
    <location>
        <begin position="522"/>
        <end position="544"/>
    </location>
</feature>
<evidence type="ECO:0000256" key="3">
    <source>
        <dbReference type="ARBA" id="ARBA00022481"/>
    </source>
</evidence>
<keyword evidence="5" id="KW-0997">Cell inner membrane</keyword>
<protein>
    <submittedName>
        <fullName evidence="16">PAS domain-containing protein</fullName>
    </submittedName>
</protein>
<feature type="domain" description="Methyl-accepting transducer" evidence="13">
    <location>
        <begin position="267"/>
        <end position="496"/>
    </location>
</feature>
<dbReference type="InterPro" id="IPR004089">
    <property type="entry name" value="MCPsignal_dom"/>
</dbReference>
<gene>
    <name evidence="16" type="ORF">KDM89_12175</name>
</gene>